<evidence type="ECO:0008006" key="3">
    <source>
        <dbReference type="Google" id="ProtNLM"/>
    </source>
</evidence>
<dbReference type="OrthoDB" id="5677166at2"/>
<gene>
    <name evidence="1" type="ORF">C3Y98_04695</name>
</gene>
<keyword evidence="2" id="KW-1185">Reference proteome</keyword>
<comment type="caution">
    <text evidence="1">The sequence shown here is derived from an EMBL/GenBank/DDBJ whole genome shotgun (WGS) entry which is preliminary data.</text>
</comment>
<dbReference type="EMBL" id="PQVH01000008">
    <property type="protein sequence ID" value="TFW71905.1"/>
    <property type="molecule type" value="Genomic_DNA"/>
</dbReference>
<accession>A0A4Y9VSA3</accession>
<dbReference type="Proteomes" id="UP000297706">
    <property type="component" value="Unassembled WGS sequence"/>
</dbReference>
<organism evidence="1 2">
    <name type="scientific">Methylotenera oryzisoli</name>
    <dbReference type="NCBI Taxonomy" id="2080758"/>
    <lineage>
        <taxon>Bacteria</taxon>
        <taxon>Pseudomonadati</taxon>
        <taxon>Pseudomonadota</taxon>
        <taxon>Betaproteobacteria</taxon>
        <taxon>Nitrosomonadales</taxon>
        <taxon>Methylophilaceae</taxon>
        <taxon>Methylotenera</taxon>
    </lineage>
</organism>
<dbReference type="Pfam" id="PF07409">
    <property type="entry name" value="GP46"/>
    <property type="match status" value="1"/>
</dbReference>
<evidence type="ECO:0000313" key="1">
    <source>
        <dbReference type="EMBL" id="TFW71905.1"/>
    </source>
</evidence>
<dbReference type="AlphaFoldDB" id="A0A4Y9VSA3"/>
<proteinExistence type="predicted"/>
<protein>
    <recommendedName>
        <fullName evidence="3">Mu-like prophage protein gp46</fullName>
    </recommendedName>
</protein>
<sequence length="140" mass="15707">MTITVDGIESTSLAPGDSLARAVIISLFTWRRANADDIAEGQKMGWFGDVAEPLVANDKIGSRLWLLSREKLVQSTFNRAREYAREALQWLIDDQIAVRVDVSAERYGMDGMALVCTITREDGSNISLRFNDVWEKVRAI</sequence>
<reference evidence="1 2" key="1">
    <citation type="submission" date="2018-02" db="EMBL/GenBank/DDBJ databases">
        <title>A novel lanthanide dependent methylotroph, Methylotenera sp. La3113.</title>
        <authorList>
            <person name="Lv H."/>
            <person name="Tani A."/>
        </authorList>
    </citation>
    <scope>NUCLEOTIDE SEQUENCE [LARGE SCALE GENOMIC DNA]</scope>
    <source>
        <strain evidence="1 2">La3113</strain>
    </source>
</reference>
<name>A0A4Y9VSA3_9PROT</name>
<evidence type="ECO:0000313" key="2">
    <source>
        <dbReference type="Proteomes" id="UP000297706"/>
    </source>
</evidence>
<dbReference type="InterPro" id="IPR010877">
    <property type="entry name" value="Phage_Mu_Gp46"/>
</dbReference>